<dbReference type="RefSeq" id="WP_369784362.1">
    <property type="nucleotide sequence ID" value="NZ_CABDVA010000002.1"/>
</dbReference>
<accession>A0A6H0AAV9</accession>
<reference evidence="1" key="1">
    <citation type="submission" date="2019-12" db="EMBL/GenBank/DDBJ databases">
        <title>Complete sequence of Tn6502.</title>
        <authorList>
            <person name="Zhou D."/>
        </authorList>
    </citation>
    <scope>NUCLEOTIDE SEQUENCE</scope>
    <source>
        <strain evidence="1">N201205880</strain>
        <plasmid evidence="1">p205880-2FIIK</plasmid>
    </source>
</reference>
<proteinExistence type="predicted"/>
<protein>
    <submittedName>
        <fullName evidence="1">Mobile element protein</fullName>
    </submittedName>
</protein>
<dbReference type="AlphaFoldDB" id="A0A6H0AAV9"/>
<organism evidence="1">
    <name type="scientific">Klebsiella pneumoniae</name>
    <dbReference type="NCBI Taxonomy" id="573"/>
    <lineage>
        <taxon>Bacteria</taxon>
        <taxon>Pseudomonadati</taxon>
        <taxon>Pseudomonadota</taxon>
        <taxon>Gammaproteobacteria</taxon>
        <taxon>Enterobacterales</taxon>
        <taxon>Enterobacteriaceae</taxon>
        <taxon>Klebsiella/Raoultella group</taxon>
        <taxon>Klebsiella</taxon>
        <taxon>Klebsiella pneumoniae complex</taxon>
    </lineage>
</organism>
<sequence>MHYVAVKSEAQQSMQAEHRVRARLIQDRTALSNEMLGMLGEFASYFP</sequence>
<name>A0A6H0AAV9_KLEPN</name>
<keyword evidence="1" id="KW-0614">Plasmid</keyword>
<geneLocation type="plasmid" evidence="1">
    <name>p205880-2FIIK</name>
</geneLocation>
<dbReference type="EMBL" id="MN824002">
    <property type="protein sequence ID" value="QIS36879.1"/>
    <property type="molecule type" value="Genomic_DNA"/>
</dbReference>
<evidence type="ECO:0000313" key="1">
    <source>
        <dbReference type="EMBL" id="QIS36879.1"/>
    </source>
</evidence>